<dbReference type="SUPFAM" id="SSF47473">
    <property type="entry name" value="EF-hand"/>
    <property type="match status" value="1"/>
</dbReference>
<evidence type="ECO:0000313" key="1">
    <source>
        <dbReference type="EMBL" id="KAK1299688.1"/>
    </source>
</evidence>
<dbReference type="AlphaFoldDB" id="A0AAV9DGV3"/>
<reference evidence="1" key="2">
    <citation type="submission" date="2023-06" db="EMBL/GenBank/DDBJ databases">
        <authorList>
            <person name="Ma L."/>
            <person name="Liu K.-W."/>
            <person name="Li Z."/>
            <person name="Hsiao Y.-Y."/>
            <person name="Qi Y."/>
            <person name="Fu T."/>
            <person name="Tang G."/>
            <person name="Zhang D."/>
            <person name="Sun W.-H."/>
            <person name="Liu D.-K."/>
            <person name="Li Y."/>
            <person name="Chen G.-Z."/>
            <person name="Liu X.-D."/>
            <person name="Liao X.-Y."/>
            <person name="Jiang Y.-T."/>
            <person name="Yu X."/>
            <person name="Hao Y."/>
            <person name="Huang J."/>
            <person name="Zhao X.-W."/>
            <person name="Ke S."/>
            <person name="Chen Y.-Y."/>
            <person name="Wu W.-L."/>
            <person name="Hsu J.-L."/>
            <person name="Lin Y.-F."/>
            <person name="Huang M.-D."/>
            <person name="Li C.-Y."/>
            <person name="Huang L."/>
            <person name="Wang Z.-W."/>
            <person name="Zhao X."/>
            <person name="Zhong W.-Y."/>
            <person name="Peng D.-H."/>
            <person name="Ahmad S."/>
            <person name="Lan S."/>
            <person name="Zhang J.-S."/>
            <person name="Tsai W.-C."/>
            <person name="Van De Peer Y."/>
            <person name="Liu Z.-J."/>
        </authorList>
    </citation>
    <scope>NUCLEOTIDE SEQUENCE</scope>
    <source>
        <strain evidence="1">CP</strain>
        <tissue evidence="1">Leaves</tissue>
    </source>
</reference>
<comment type="caution">
    <text evidence="1">The sequence shown here is derived from an EMBL/GenBank/DDBJ whole genome shotgun (WGS) entry which is preliminary data.</text>
</comment>
<evidence type="ECO:0000313" key="2">
    <source>
        <dbReference type="Proteomes" id="UP001180020"/>
    </source>
</evidence>
<keyword evidence="2" id="KW-1185">Reference proteome</keyword>
<dbReference type="EMBL" id="JAUJYO010000013">
    <property type="protein sequence ID" value="KAK1299688.1"/>
    <property type="molecule type" value="Genomic_DNA"/>
</dbReference>
<accession>A0AAV9DGV3</accession>
<dbReference type="Proteomes" id="UP001180020">
    <property type="component" value="Unassembled WGS sequence"/>
</dbReference>
<protein>
    <recommendedName>
        <fullName evidence="3">EF-hand domain-containing protein</fullName>
    </recommendedName>
</protein>
<gene>
    <name evidence="1" type="ORF">QJS10_CPB13g00598</name>
</gene>
<proteinExistence type="predicted"/>
<dbReference type="InterPro" id="IPR011992">
    <property type="entry name" value="EF-hand-dom_pair"/>
</dbReference>
<name>A0AAV9DGV3_ACOCL</name>
<organism evidence="1 2">
    <name type="scientific">Acorus calamus</name>
    <name type="common">Sweet flag</name>
    <dbReference type="NCBI Taxonomy" id="4465"/>
    <lineage>
        <taxon>Eukaryota</taxon>
        <taxon>Viridiplantae</taxon>
        <taxon>Streptophyta</taxon>
        <taxon>Embryophyta</taxon>
        <taxon>Tracheophyta</taxon>
        <taxon>Spermatophyta</taxon>
        <taxon>Magnoliopsida</taxon>
        <taxon>Liliopsida</taxon>
        <taxon>Acoraceae</taxon>
        <taxon>Acorus</taxon>
    </lineage>
</organism>
<evidence type="ECO:0008006" key="3">
    <source>
        <dbReference type="Google" id="ProtNLM"/>
    </source>
</evidence>
<reference evidence="1" key="1">
    <citation type="journal article" date="2023" name="Nat. Commun.">
        <title>Diploid and tetraploid genomes of Acorus and the evolution of monocots.</title>
        <authorList>
            <person name="Ma L."/>
            <person name="Liu K.W."/>
            <person name="Li Z."/>
            <person name="Hsiao Y.Y."/>
            <person name="Qi Y."/>
            <person name="Fu T."/>
            <person name="Tang G.D."/>
            <person name="Zhang D."/>
            <person name="Sun W.H."/>
            <person name="Liu D.K."/>
            <person name="Li Y."/>
            <person name="Chen G.Z."/>
            <person name="Liu X.D."/>
            <person name="Liao X.Y."/>
            <person name="Jiang Y.T."/>
            <person name="Yu X."/>
            <person name="Hao Y."/>
            <person name="Huang J."/>
            <person name="Zhao X.W."/>
            <person name="Ke S."/>
            <person name="Chen Y.Y."/>
            <person name="Wu W.L."/>
            <person name="Hsu J.L."/>
            <person name="Lin Y.F."/>
            <person name="Huang M.D."/>
            <person name="Li C.Y."/>
            <person name="Huang L."/>
            <person name="Wang Z.W."/>
            <person name="Zhao X."/>
            <person name="Zhong W.Y."/>
            <person name="Peng D.H."/>
            <person name="Ahmad S."/>
            <person name="Lan S."/>
            <person name="Zhang J.S."/>
            <person name="Tsai W.C."/>
            <person name="Van de Peer Y."/>
            <person name="Liu Z.J."/>
        </authorList>
    </citation>
    <scope>NUCLEOTIDE SEQUENCE</scope>
    <source>
        <strain evidence="1">CP</strain>
    </source>
</reference>
<sequence length="102" mass="11370">MGRKEDWRTLADFKDTPSASSPSSICLRNNDLCQAFDVIDIDGDLLMFCAISGAKFNEIELMMLAVDSNGDGFIELDESERVVMKPREEEGGEGFVNRDDEV</sequence>